<organism evidence="1 2">
    <name type="scientific">Brumimicrobium oceani</name>
    <dbReference type="NCBI Taxonomy" id="2100725"/>
    <lineage>
        <taxon>Bacteria</taxon>
        <taxon>Pseudomonadati</taxon>
        <taxon>Bacteroidota</taxon>
        <taxon>Flavobacteriia</taxon>
        <taxon>Flavobacteriales</taxon>
        <taxon>Crocinitomicaceae</taxon>
        <taxon>Brumimicrobium</taxon>
    </lineage>
</organism>
<dbReference type="AlphaFoldDB" id="A0A2U2X583"/>
<accession>A0A2U2X583</accession>
<keyword evidence="2" id="KW-1185">Reference proteome</keyword>
<reference evidence="1 2" key="2">
    <citation type="submission" date="2018-05" db="EMBL/GenBank/DDBJ databases">
        <authorList>
            <person name="Lanie J.A."/>
            <person name="Ng W.-L."/>
            <person name="Kazmierczak K.M."/>
            <person name="Andrzejewski T.M."/>
            <person name="Davidsen T.M."/>
            <person name="Wayne K.J."/>
            <person name="Tettelin H."/>
            <person name="Glass J.I."/>
            <person name="Rusch D."/>
            <person name="Podicherti R."/>
            <person name="Tsui H.-C.T."/>
            <person name="Winkler M.E."/>
        </authorList>
    </citation>
    <scope>NUCLEOTIDE SEQUENCE [LARGE SCALE GENOMIC DNA]</scope>
    <source>
        <strain evidence="1 2">C305</strain>
    </source>
</reference>
<comment type="caution">
    <text evidence="1">The sequence shown here is derived from an EMBL/GenBank/DDBJ whole genome shotgun (WGS) entry which is preliminary data.</text>
</comment>
<name>A0A2U2X583_9FLAO</name>
<dbReference type="Proteomes" id="UP000245370">
    <property type="component" value="Unassembled WGS sequence"/>
</dbReference>
<reference evidence="1 2" key="1">
    <citation type="submission" date="2018-05" db="EMBL/GenBank/DDBJ databases">
        <title>Brumimicrobium oceani sp. nov., isolated from coastal sediment.</title>
        <authorList>
            <person name="Kou Y."/>
        </authorList>
    </citation>
    <scope>NUCLEOTIDE SEQUENCE [LARGE SCALE GENOMIC DNA]</scope>
    <source>
        <strain evidence="1 2">C305</strain>
    </source>
</reference>
<evidence type="ECO:0000313" key="1">
    <source>
        <dbReference type="EMBL" id="PWH82948.1"/>
    </source>
</evidence>
<gene>
    <name evidence="1" type="ORF">DIT68_13715</name>
</gene>
<sequence>MLTTFSYAQTYGSGIGVKALSPGGGPFGGAGVNFKTFIGSGSALDMTFGGGSHHLAGQLLYEWQQETGWTGGLDWYVGLGGTLGAWSNDHYWNNNDYYDSGFFLGADAVIGLDFNFGPNTGIPVGVSLEAGPSVGVINSRGFGWNSALAIRYILN</sequence>
<evidence type="ECO:0008006" key="3">
    <source>
        <dbReference type="Google" id="ProtNLM"/>
    </source>
</evidence>
<protein>
    <recommendedName>
        <fullName evidence="3">Outer membrane protein beta-barrel domain-containing protein</fullName>
    </recommendedName>
</protein>
<evidence type="ECO:0000313" key="2">
    <source>
        <dbReference type="Proteomes" id="UP000245370"/>
    </source>
</evidence>
<proteinExistence type="predicted"/>
<dbReference type="EMBL" id="QFRJ01000013">
    <property type="protein sequence ID" value="PWH82948.1"/>
    <property type="molecule type" value="Genomic_DNA"/>
</dbReference>